<name>A0AAU7K0G4_9SPHI</name>
<dbReference type="RefSeq" id="WP_265850854.1">
    <property type="nucleotide sequence ID" value="NZ_CP157485.1"/>
</dbReference>
<proteinExistence type="predicted"/>
<protein>
    <recommendedName>
        <fullName evidence="1">VOC domain-containing protein</fullName>
    </recommendedName>
</protein>
<dbReference type="InterPro" id="IPR029068">
    <property type="entry name" value="Glyas_Bleomycin-R_OHBP_Dase"/>
</dbReference>
<dbReference type="EMBL" id="CP157485">
    <property type="protein sequence ID" value="XBO46172.1"/>
    <property type="molecule type" value="Genomic_DNA"/>
</dbReference>
<gene>
    <name evidence="2" type="ORF">ABEG20_12830</name>
</gene>
<dbReference type="SUPFAM" id="SSF54593">
    <property type="entry name" value="Glyoxalase/Bleomycin resistance protein/Dihydroxybiphenyl dioxygenase"/>
    <property type="match status" value="1"/>
</dbReference>
<evidence type="ECO:0000259" key="1">
    <source>
        <dbReference type="PROSITE" id="PS51819"/>
    </source>
</evidence>
<sequence length="122" mass="14189">MKLSRIILFGDDINALKVFYQSIFNLPLIEEIEGEWLVFNSGSIEIAFHRIGESFKNEIPFKAESNTKLVFSIDEDIEDFRKKLLEKGVKMKDVKSFENIDYLFCDGEDIEGNIFQLSQKRA</sequence>
<dbReference type="InterPro" id="IPR037523">
    <property type="entry name" value="VOC_core"/>
</dbReference>
<reference evidence="2" key="1">
    <citation type="submission" date="2024-05" db="EMBL/GenBank/DDBJ databases">
        <authorList>
            <person name="Kim S."/>
            <person name="Heo J."/>
            <person name="Choi H."/>
            <person name="Choi Y."/>
            <person name="Kwon S.-W."/>
            <person name="Kim Y."/>
        </authorList>
    </citation>
    <scope>NUCLEOTIDE SEQUENCE</scope>
    <source>
        <strain evidence="2">KACC 23697</strain>
    </source>
</reference>
<dbReference type="PROSITE" id="PS51819">
    <property type="entry name" value="VOC"/>
    <property type="match status" value="1"/>
</dbReference>
<accession>A0AAU7K0G4</accession>
<feature type="domain" description="VOC" evidence="1">
    <location>
        <begin position="2"/>
        <end position="120"/>
    </location>
</feature>
<dbReference type="AlphaFoldDB" id="A0AAU7K0G4"/>
<evidence type="ECO:0000313" key="2">
    <source>
        <dbReference type="EMBL" id="XBO46172.1"/>
    </source>
</evidence>
<dbReference type="Gene3D" id="3.10.180.10">
    <property type="entry name" value="2,3-Dihydroxybiphenyl 1,2-Dioxygenase, domain 1"/>
    <property type="match status" value="1"/>
</dbReference>
<organism evidence="2">
    <name type="scientific">Pedobacter sp. KACC 23697</name>
    <dbReference type="NCBI Taxonomy" id="3149230"/>
    <lineage>
        <taxon>Bacteria</taxon>
        <taxon>Pseudomonadati</taxon>
        <taxon>Bacteroidota</taxon>
        <taxon>Sphingobacteriia</taxon>
        <taxon>Sphingobacteriales</taxon>
        <taxon>Sphingobacteriaceae</taxon>
        <taxon>Pedobacter</taxon>
    </lineage>
</organism>